<evidence type="ECO:0000313" key="2">
    <source>
        <dbReference type="Proteomes" id="UP000800041"/>
    </source>
</evidence>
<accession>A0A6G1H6R0</accession>
<evidence type="ECO:0000313" key="1">
    <source>
        <dbReference type="EMBL" id="KAF1988689.1"/>
    </source>
</evidence>
<sequence length="441" mass="50921">MIVRRIRSSCLVCKQLLHHTRRARVSTSSTAPKQVNIQPSSASAAINNHGINPKGVERANLSKIRRHEKDVEALLHIKSSRPSTSALVGSFEHTVFPLKLHLELPSPSPIDHVTPIDPHHDRLEEPDSRQLFLYRRRKRQGLDQGQNDDHTPGENFTATAFLILRTSRDVREIRMAIRYLLTVSTTVRSILRVLACCMQRPLAAEHFTRLYTYLEEALYGAREFERDIRILLGINMIITRFRIAGLPVAQPLLDLGIRFAARSRSVKAMKRYLREFKKIGEIRPGLFRSVVAKFSIGYRGFGEIRNGRWKRGDLLQVLLGFRDLKEGEEPCHLGVFMVRELWDHWSNWVAALARYKAKEEVWKEWEWWRDRRRRTEVLEGKGSRTRRDIWIVGQLVHSGHVGVAWRAFEETGLNFGICIPGRKASCLTTSKRQRCGMITSK</sequence>
<name>A0A6G1H6R0_9PEZI</name>
<dbReference type="EMBL" id="ML977147">
    <property type="protein sequence ID" value="KAF1988689.1"/>
    <property type="molecule type" value="Genomic_DNA"/>
</dbReference>
<dbReference type="Proteomes" id="UP000800041">
    <property type="component" value="Unassembled WGS sequence"/>
</dbReference>
<dbReference type="AlphaFoldDB" id="A0A6G1H6R0"/>
<organism evidence="1 2">
    <name type="scientific">Aulographum hederae CBS 113979</name>
    <dbReference type="NCBI Taxonomy" id="1176131"/>
    <lineage>
        <taxon>Eukaryota</taxon>
        <taxon>Fungi</taxon>
        <taxon>Dikarya</taxon>
        <taxon>Ascomycota</taxon>
        <taxon>Pezizomycotina</taxon>
        <taxon>Dothideomycetes</taxon>
        <taxon>Pleosporomycetidae</taxon>
        <taxon>Aulographales</taxon>
        <taxon>Aulographaceae</taxon>
    </lineage>
</organism>
<proteinExistence type="predicted"/>
<protein>
    <submittedName>
        <fullName evidence="1">Uncharacterized protein</fullName>
    </submittedName>
</protein>
<dbReference type="OrthoDB" id="3827811at2759"/>
<keyword evidence="2" id="KW-1185">Reference proteome</keyword>
<reference evidence="1" key="1">
    <citation type="journal article" date="2020" name="Stud. Mycol.">
        <title>101 Dothideomycetes genomes: a test case for predicting lifestyles and emergence of pathogens.</title>
        <authorList>
            <person name="Haridas S."/>
            <person name="Albert R."/>
            <person name="Binder M."/>
            <person name="Bloem J."/>
            <person name="Labutti K."/>
            <person name="Salamov A."/>
            <person name="Andreopoulos B."/>
            <person name="Baker S."/>
            <person name="Barry K."/>
            <person name="Bills G."/>
            <person name="Bluhm B."/>
            <person name="Cannon C."/>
            <person name="Castanera R."/>
            <person name="Culley D."/>
            <person name="Daum C."/>
            <person name="Ezra D."/>
            <person name="Gonzalez J."/>
            <person name="Henrissat B."/>
            <person name="Kuo A."/>
            <person name="Liang C."/>
            <person name="Lipzen A."/>
            <person name="Lutzoni F."/>
            <person name="Magnuson J."/>
            <person name="Mondo S."/>
            <person name="Nolan M."/>
            <person name="Ohm R."/>
            <person name="Pangilinan J."/>
            <person name="Park H.-J."/>
            <person name="Ramirez L."/>
            <person name="Alfaro M."/>
            <person name="Sun H."/>
            <person name="Tritt A."/>
            <person name="Yoshinaga Y."/>
            <person name="Zwiers L.-H."/>
            <person name="Turgeon B."/>
            <person name="Goodwin S."/>
            <person name="Spatafora J."/>
            <person name="Crous P."/>
            <person name="Grigoriev I."/>
        </authorList>
    </citation>
    <scope>NUCLEOTIDE SEQUENCE</scope>
    <source>
        <strain evidence="1">CBS 113979</strain>
    </source>
</reference>
<gene>
    <name evidence="1" type="ORF">K402DRAFT_452469</name>
</gene>